<dbReference type="Pfam" id="PF00482">
    <property type="entry name" value="T2SSF"/>
    <property type="match status" value="1"/>
</dbReference>
<protein>
    <submittedName>
        <fullName evidence="9">Pilus assembly protein TadB</fullName>
    </submittedName>
</protein>
<name>A0A545ANP7_9ACTN</name>
<evidence type="ECO:0000256" key="4">
    <source>
        <dbReference type="ARBA" id="ARBA00022989"/>
    </source>
</evidence>
<dbReference type="AlphaFoldDB" id="A0A545ANP7"/>
<keyword evidence="3 7" id="KW-0812">Transmembrane</keyword>
<dbReference type="PANTHER" id="PTHR35007:SF3">
    <property type="entry name" value="POSSIBLE CONSERVED ALANINE RICH MEMBRANE PROTEIN"/>
    <property type="match status" value="1"/>
</dbReference>
<organism evidence="9 10">
    <name type="scientific">Cryptosporangium phraense</name>
    <dbReference type="NCBI Taxonomy" id="2593070"/>
    <lineage>
        <taxon>Bacteria</taxon>
        <taxon>Bacillati</taxon>
        <taxon>Actinomycetota</taxon>
        <taxon>Actinomycetes</taxon>
        <taxon>Cryptosporangiales</taxon>
        <taxon>Cryptosporangiaceae</taxon>
        <taxon>Cryptosporangium</taxon>
    </lineage>
</organism>
<dbReference type="Gene3D" id="1.20.81.30">
    <property type="entry name" value="Type II secretion system (T2SS), domain F"/>
    <property type="match status" value="1"/>
</dbReference>
<dbReference type="PANTHER" id="PTHR35007">
    <property type="entry name" value="INTEGRAL MEMBRANE PROTEIN-RELATED"/>
    <property type="match status" value="1"/>
</dbReference>
<comment type="caution">
    <text evidence="9">The sequence shown here is derived from an EMBL/GenBank/DDBJ whole genome shotgun (WGS) entry which is preliminary data.</text>
</comment>
<evidence type="ECO:0000259" key="8">
    <source>
        <dbReference type="Pfam" id="PF00482"/>
    </source>
</evidence>
<dbReference type="EMBL" id="VIRS01000016">
    <property type="protein sequence ID" value="TQS42903.1"/>
    <property type="molecule type" value="Genomic_DNA"/>
</dbReference>
<dbReference type="InParanoid" id="A0A545ANP7"/>
<evidence type="ECO:0000256" key="6">
    <source>
        <dbReference type="SAM" id="MobiDB-lite"/>
    </source>
</evidence>
<feature type="transmembrane region" description="Helical" evidence="7">
    <location>
        <begin position="235"/>
        <end position="255"/>
    </location>
</feature>
<evidence type="ECO:0000313" key="9">
    <source>
        <dbReference type="EMBL" id="TQS42903.1"/>
    </source>
</evidence>
<evidence type="ECO:0000256" key="1">
    <source>
        <dbReference type="ARBA" id="ARBA00004651"/>
    </source>
</evidence>
<dbReference type="Proteomes" id="UP000317982">
    <property type="component" value="Unassembled WGS sequence"/>
</dbReference>
<reference evidence="9 10" key="1">
    <citation type="submission" date="2019-07" db="EMBL/GenBank/DDBJ databases">
        <title>Cryptosporangium phraense sp. nov., isolated from plant litter.</title>
        <authorList>
            <person name="Suriyachadkun C."/>
        </authorList>
    </citation>
    <scope>NUCLEOTIDE SEQUENCE [LARGE SCALE GENOMIC DNA]</scope>
    <source>
        <strain evidence="9 10">A-T 5661</strain>
    </source>
</reference>
<keyword evidence="10" id="KW-1185">Reference proteome</keyword>
<feature type="region of interest" description="Disordered" evidence="6">
    <location>
        <begin position="292"/>
        <end position="327"/>
    </location>
</feature>
<evidence type="ECO:0000256" key="5">
    <source>
        <dbReference type="ARBA" id="ARBA00023136"/>
    </source>
</evidence>
<evidence type="ECO:0000256" key="3">
    <source>
        <dbReference type="ARBA" id="ARBA00022692"/>
    </source>
</evidence>
<dbReference type="InterPro" id="IPR018076">
    <property type="entry name" value="T2SS_GspF_dom"/>
</dbReference>
<sequence>MAHMNVTLDTSTALAGLLGAGIGLGIVLVAAGLTVPPATEYGRARRQERDANGGLLSPSERASQWRRAAVVFTGGLLAALLTRWPVAGLLAGTAIWFAPAVLGPDRATTRAVARAEAIATWAEMLRDTLLAAAGLEQALLATAPAVPAPIHTEVAALAARIRAGQRLPDALRAAADDFADPAADLVLAALLLAAEHQARQLGPLLSDLAEATRQQATVQLRQAAERARTRTSVRVITATTLAMAAGLVVLNRTYLQPYDTASGQLVLAAVGGLFAAGFWWLTRLAHPPAPTRHLALSPEDPPPGQTAGEVSAARTSGPTPARGGARR</sequence>
<feature type="domain" description="Type II secretion system protein GspF" evidence="8">
    <location>
        <begin position="125"/>
        <end position="247"/>
    </location>
</feature>
<dbReference type="OrthoDB" id="5243396at2"/>
<proteinExistence type="predicted"/>
<dbReference type="InterPro" id="IPR042094">
    <property type="entry name" value="T2SS_GspF_sf"/>
</dbReference>
<comment type="subcellular location">
    <subcellularLocation>
        <location evidence="1">Cell membrane</location>
        <topology evidence="1">Multi-pass membrane protein</topology>
    </subcellularLocation>
</comment>
<feature type="transmembrane region" description="Helical" evidence="7">
    <location>
        <begin position="12"/>
        <end position="35"/>
    </location>
</feature>
<gene>
    <name evidence="9" type="ORF">FL583_22400</name>
</gene>
<keyword evidence="4 7" id="KW-1133">Transmembrane helix</keyword>
<dbReference type="GO" id="GO:0005886">
    <property type="term" value="C:plasma membrane"/>
    <property type="evidence" value="ECO:0007669"/>
    <property type="project" value="UniProtKB-SubCell"/>
</dbReference>
<evidence type="ECO:0000256" key="7">
    <source>
        <dbReference type="SAM" id="Phobius"/>
    </source>
</evidence>
<accession>A0A545ANP7</accession>
<evidence type="ECO:0000256" key="2">
    <source>
        <dbReference type="ARBA" id="ARBA00022475"/>
    </source>
</evidence>
<keyword evidence="2" id="KW-1003">Cell membrane</keyword>
<evidence type="ECO:0000313" key="10">
    <source>
        <dbReference type="Proteomes" id="UP000317982"/>
    </source>
</evidence>
<feature type="transmembrane region" description="Helical" evidence="7">
    <location>
        <begin position="261"/>
        <end position="282"/>
    </location>
</feature>
<keyword evidence="5 7" id="KW-0472">Membrane</keyword>